<dbReference type="InterPro" id="IPR043917">
    <property type="entry name" value="DUF5753"/>
</dbReference>
<dbReference type="CDD" id="cd00093">
    <property type="entry name" value="HTH_XRE"/>
    <property type="match status" value="1"/>
</dbReference>
<evidence type="ECO:0000313" key="2">
    <source>
        <dbReference type="EMBL" id="NNH73962.1"/>
    </source>
</evidence>
<dbReference type="RefSeq" id="WP_067516516.1">
    <property type="nucleotide sequence ID" value="NZ_JABELX010000012.1"/>
</dbReference>
<sequence length="287" mass="31627">MSSSAGQARAALGVRLRELRRDAHLSGKELAAVCGWHPSKVSRIEWAKQQPTEDDLLAWCRAVGKQAAYDDLVAALRNLRSMYLEWRRITAGGHAPRQRRSIEIESVVKGLRWHEVNVIPGLLQTADYARGILRACIDMTGGRNDLDDAVAVRMARKKVLHSGARRFTFLIEAAALYRTVASPEVMVTQMDTLLDASHNPRVSLGIIPLTALYRCPARGFIVFDDAMVMVETPSAELTVTSPSEIRTYERTFELLAKSAVFGDSARDLIAEARSVHAGSLDMGDGTI</sequence>
<dbReference type="InterPro" id="IPR001387">
    <property type="entry name" value="Cro/C1-type_HTH"/>
</dbReference>
<name>A0A849C5Q6_9NOCA</name>
<organism evidence="2 3">
    <name type="scientific">Nocardia uniformis</name>
    <dbReference type="NCBI Taxonomy" id="53432"/>
    <lineage>
        <taxon>Bacteria</taxon>
        <taxon>Bacillati</taxon>
        <taxon>Actinomycetota</taxon>
        <taxon>Actinomycetes</taxon>
        <taxon>Mycobacteriales</taxon>
        <taxon>Nocardiaceae</taxon>
        <taxon>Nocardia</taxon>
    </lineage>
</organism>
<keyword evidence="3" id="KW-1185">Reference proteome</keyword>
<feature type="domain" description="HTH cro/C1-type" evidence="1">
    <location>
        <begin position="16"/>
        <end position="72"/>
    </location>
</feature>
<dbReference type="AlphaFoldDB" id="A0A849C5Q6"/>
<dbReference type="Gene3D" id="1.10.260.40">
    <property type="entry name" value="lambda repressor-like DNA-binding domains"/>
    <property type="match status" value="1"/>
</dbReference>
<proteinExistence type="predicted"/>
<dbReference type="SUPFAM" id="SSF47413">
    <property type="entry name" value="lambda repressor-like DNA-binding domains"/>
    <property type="match status" value="1"/>
</dbReference>
<dbReference type="InterPro" id="IPR010982">
    <property type="entry name" value="Lambda_DNA-bd_dom_sf"/>
</dbReference>
<accession>A0A849C5Q6</accession>
<gene>
    <name evidence="2" type="ORF">HLB23_29610</name>
</gene>
<dbReference type="PROSITE" id="PS50943">
    <property type="entry name" value="HTH_CROC1"/>
    <property type="match status" value="1"/>
</dbReference>
<dbReference type="SMART" id="SM00530">
    <property type="entry name" value="HTH_XRE"/>
    <property type="match status" value="1"/>
</dbReference>
<protein>
    <submittedName>
        <fullName evidence="2">Helix-turn-helix transcriptional regulator</fullName>
    </submittedName>
</protein>
<dbReference type="Pfam" id="PF19054">
    <property type="entry name" value="DUF5753"/>
    <property type="match status" value="1"/>
</dbReference>
<dbReference type="Pfam" id="PF13560">
    <property type="entry name" value="HTH_31"/>
    <property type="match status" value="1"/>
</dbReference>
<dbReference type="GO" id="GO:0003677">
    <property type="term" value="F:DNA binding"/>
    <property type="evidence" value="ECO:0007669"/>
    <property type="project" value="InterPro"/>
</dbReference>
<dbReference type="EMBL" id="JABELX010000012">
    <property type="protein sequence ID" value="NNH73962.1"/>
    <property type="molecule type" value="Genomic_DNA"/>
</dbReference>
<evidence type="ECO:0000313" key="3">
    <source>
        <dbReference type="Proteomes" id="UP000586827"/>
    </source>
</evidence>
<dbReference type="Proteomes" id="UP000586827">
    <property type="component" value="Unassembled WGS sequence"/>
</dbReference>
<comment type="caution">
    <text evidence="2">The sequence shown here is derived from an EMBL/GenBank/DDBJ whole genome shotgun (WGS) entry which is preliminary data.</text>
</comment>
<reference evidence="2 3" key="1">
    <citation type="submission" date="2020-05" db="EMBL/GenBank/DDBJ databases">
        <title>MicrobeNet Type strains.</title>
        <authorList>
            <person name="Nicholson A.C."/>
        </authorList>
    </citation>
    <scope>NUCLEOTIDE SEQUENCE [LARGE SCALE GENOMIC DNA]</scope>
    <source>
        <strain evidence="2 3">JCM 3224</strain>
    </source>
</reference>
<evidence type="ECO:0000259" key="1">
    <source>
        <dbReference type="PROSITE" id="PS50943"/>
    </source>
</evidence>